<evidence type="ECO:0000313" key="2">
    <source>
        <dbReference type="Proteomes" id="UP001570511"/>
    </source>
</evidence>
<dbReference type="SUPFAM" id="SSF101386">
    <property type="entry name" value="all-alpha NTP pyrophosphatases"/>
    <property type="match status" value="1"/>
</dbReference>
<comment type="caution">
    <text evidence="1">The sequence shown here is derived from an EMBL/GenBank/DDBJ whole genome shotgun (WGS) entry which is preliminary data.</text>
</comment>
<keyword evidence="2" id="KW-1185">Reference proteome</keyword>
<gene>
    <name evidence="1" type="ORF">OS889_13885</name>
</gene>
<evidence type="ECO:0008006" key="3">
    <source>
        <dbReference type="Google" id="ProtNLM"/>
    </source>
</evidence>
<reference evidence="1 2" key="1">
    <citation type="submission" date="2024-08" db="EMBL/GenBank/DDBJ databases">
        <title>Halobellus sp. MBLA0158 whole genome sequence.</title>
        <authorList>
            <person name="Hwang C.Y."/>
            <person name="Cho E.-S."/>
            <person name="Seo M.-J."/>
        </authorList>
    </citation>
    <scope>NUCLEOTIDE SEQUENCE [LARGE SCALE GENOMIC DNA]</scope>
    <source>
        <strain evidence="1 2">MBLA0158</strain>
    </source>
</reference>
<protein>
    <recommendedName>
        <fullName evidence="3">Nucleotide pyrophosphohydrolase</fullName>
    </recommendedName>
</protein>
<dbReference type="AlphaFoldDB" id="A0ABD5MHM4"/>
<sequence length="101" mass="11190">MTDHPTDGLERRQELYEEAEAAWGREAQLNKAAEEFGEAAAALNRALNGQESRENLLEELADARLMLEQMEWALFDDDEVGAALDEAVANLEARLEVDGDG</sequence>
<proteinExistence type="predicted"/>
<evidence type="ECO:0000313" key="1">
    <source>
        <dbReference type="EMBL" id="MFA1612089.1"/>
    </source>
</evidence>
<dbReference type="EMBL" id="JBGNYA010000001">
    <property type="protein sequence ID" value="MFA1612089.1"/>
    <property type="molecule type" value="Genomic_DNA"/>
</dbReference>
<dbReference type="RefSeq" id="WP_372390717.1">
    <property type="nucleotide sequence ID" value="NZ_JBGNYA010000001.1"/>
</dbReference>
<organism evidence="1 2">
    <name type="scientific">Halobellus rubicundus</name>
    <dbReference type="NCBI Taxonomy" id="2996466"/>
    <lineage>
        <taxon>Archaea</taxon>
        <taxon>Methanobacteriati</taxon>
        <taxon>Methanobacteriota</taxon>
        <taxon>Stenosarchaea group</taxon>
        <taxon>Halobacteria</taxon>
        <taxon>Halobacteriales</taxon>
        <taxon>Haloferacaceae</taxon>
        <taxon>Halobellus</taxon>
    </lineage>
</organism>
<name>A0ABD5MHM4_9EURY</name>
<accession>A0ABD5MHM4</accession>
<dbReference type="Proteomes" id="UP001570511">
    <property type="component" value="Unassembled WGS sequence"/>
</dbReference>